<dbReference type="Gene3D" id="3.40.50.10810">
    <property type="entry name" value="Tandem AAA-ATPase domain"/>
    <property type="match status" value="1"/>
</dbReference>
<keyword evidence="16" id="KW-0175">Coiled coil</keyword>
<keyword evidence="11" id="KW-0067">ATP-binding</keyword>
<dbReference type="Gene3D" id="3.40.50.300">
    <property type="entry name" value="P-loop containing nucleotide triphosphate hydrolases"/>
    <property type="match status" value="1"/>
</dbReference>
<feature type="region of interest" description="Disordered" evidence="17">
    <location>
        <begin position="1768"/>
        <end position="1790"/>
    </location>
</feature>
<evidence type="ECO:0000256" key="1">
    <source>
        <dbReference type="ARBA" id="ARBA00004123"/>
    </source>
</evidence>
<evidence type="ECO:0000256" key="5">
    <source>
        <dbReference type="ARBA" id="ARBA00022723"/>
    </source>
</evidence>
<organism evidence="21 22">
    <name type="scientific">Caerostris darwini</name>
    <dbReference type="NCBI Taxonomy" id="1538125"/>
    <lineage>
        <taxon>Eukaryota</taxon>
        <taxon>Metazoa</taxon>
        <taxon>Ecdysozoa</taxon>
        <taxon>Arthropoda</taxon>
        <taxon>Chelicerata</taxon>
        <taxon>Arachnida</taxon>
        <taxon>Araneae</taxon>
        <taxon>Araneomorphae</taxon>
        <taxon>Entelegynae</taxon>
        <taxon>Araneoidea</taxon>
        <taxon>Araneidae</taxon>
        <taxon>Caerostris</taxon>
    </lineage>
</organism>
<dbReference type="GO" id="GO:0005524">
    <property type="term" value="F:ATP binding"/>
    <property type="evidence" value="ECO:0007669"/>
    <property type="project" value="UniProtKB-KW"/>
</dbReference>
<keyword evidence="22" id="KW-1185">Reference proteome</keyword>
<feature type="region of interest" description="Disordered" evidence="17">
    <location>
        <begin position="360"/>
        <end position="380"/>
    </location>
</feature>
<feature type="region of interest" description="Disordered" evidence="17">
    <location>
        <begin position="546"/>
        <end position="770"/>
    </location>
</feature>
<dbReference type="InterPro" id="IPR049730">
    <property type="entry name" value="SNF2/RAD54-like_C"/>
</dbReference>
<evidence type="ECO:0000313" key="22">
    <source>
        <dbReference type="Proteomes" id="UP001054837"/>
    </source>
</evidence>
<feature type="compositionally biased region" description="Basic residues" evidence="17">
    <location>
        <begin position="477"/>
        <end position="494"/>
    </location>
</feature>
<evidence type="ECO:0000256" key="3">
    <source>
        <dbReference type="ARBA" id="ARBA00007025"/>
    </source>
</evidence>
<dbReference type="InterPro" id="IPR011011">
    <property type="entry name" value="Znf_FYVE_PHD"/>
</dbReference>
<dbReference type="PANTHER" id="PTHR45797">
    <property type="entry name" value="RAD54-LIKE"/>
    <property type="match status" value="1"/>
</dbReference>
<dbReference type="EMBL" id="BPLQ01002033">
    <property type="protein sequence ID" value="GIX88029.1"/>
    <property type="molecule type" value="Genomic_DNA"/>
</dbReference>
<dbReference type="InterPro" id="IPR000330">
    <property type="entry name" value="SNF2_N"/>
</dbReference>
<feature type="compositionally biased region" description="Basic and acidic residues" evidence="17">
    <location>
        <begin position="687"/>
        <end position="698"/>
    </location>
</feature>
<dbReference type="SMART" id="SM00490">
    <property type="entry name" value="HELICc"/>
    <property type="match status" value="1"/>
</dbReference>
<dbReference type="InterPro" id="IPR044574">
    <property type="entry name" value="ARIP4-like"/>
</dbReference>
<dbReference type="SMART" id="SM00487">
    <property type="entry name" value="DEXDc"/>
    <property type="match status" value="1"/>
</dbReference>
<dbReference type="CDD" id="cd18793">
    <property type="entry name" value="SF2_C_SNF"/>
    <property type="match status" value="1"/>
</dbReference>
<evidence type="ECO:0000259" key="20">
    <source>
        <dbReference type="PROSITE" id="PS51533"/>
    </source>
</evidence>
<evidence type="ECO:0000256" key="11">
    <source>
        <dbReference type="ARBA" id="ARBA00022840"/>
    </source>
</evidence>
<keyword evidence="6" id="KW-0547">Nucleotide-binding</keyword>
<evidence type="ECO:0000256" key="4">
    <source>
        <dbReference type="ARBA" id="ARBA00022454"/>
    </source>
</evidence>
<evidence type="ECO:0000256" key="12">
    <source>
        <dbReference type="ARBA" id="ARBA00022895"/>
    </source>
</evidence>
<comment type="subcellular location">
    <subcellularLocation>
        <location evidence="2">Chromosome</location>
        <location evidence="2">Telomere</location>
    </subcellularLocation>
    <subcellularLocation>
        <location evidence="1">Nucleus</location>
    </subcellularLocation>
</comment>
<dbReference type="PROSITE" id="PS51533">
    <property type="entry name" value="ADD"/>
    <property type="match status" value="1"/>
</dbReference>
<dbReference type="PANTHER" id="PTHR45797:SF3">
    <property type="entry name" value="TRANSCRIPTIONAL REGULATOR ATRX HOMOLOG"/>
    <property type="match status" value="1"/>
</dbReference>
<keyword evidence="7" id="KW-0863">Zinc-finger</keyword>
<dbReference type="SUPFAM" id="SSF52540">
    <property type="entry name" value="P-loop containing nucleoside triphosphate hydrolases"/>
    <property type="match status" value="2"/>
</dbReference>
<feature type="compositionally biased region" description="Basic and acidic residues" evidence="17">
    <location>
        <begin position="706"/>
        <end position="719"/>
    </location>
</feature>
<dbReference type="Pfam" id="PF00271">
    <property type="entry name" value="Helicase_C"/>
    <property type="match status" value="1"/>
</dbReference>
<comment type="caution">
    <text evidence="21">The sequence shown here is derived from an EMBL/GenBank/DDBJ whole genome shotgun (WGS) entry which is preliminary data.</text>
</comment>
<dbReference type="GO" id="GO:0016887">
    <property type="term" value="F:ATP hydrolysis activity"/>
    <property type="evidence" value="ECO:0007669"/>
    <property type="project" value="InterPro"/>
</dbReference>
<dbReference type="GO" id="GO:0004386">
    <property type="term" value="F:helicase activity"/>
    <property type="evidence" value="ECO:0007669"/>
    <property type="project" value="UniProtKB-KW"/>
</dbReference>
<dbReference type="CDD" id="cd11726">
    <property type="entry name" value="ADDz_ATRX"/>
    <property type="match status" value="1"/>
</dbReference>
<dbReference type="InterPro" id="IPR025766">
    <property type="entry name" value="ADD"/>
</dbReference>
<evidence type="ECO:0000256" key="2">
    <source>
        <dbReference type="ARBA" id="ARBA00004574"/>
    </source>
</evidence>
<feature type="region of interest" description="Disordered" evidence="17">
    <location>
        <begin position="463"/>
        <end position="496"/>
    </location>
</feature>
<keyword evidence="14" id="KW-0539">Nucleus</keyword>
<keyword evidence="12" id="KW-0779">Telomere</keyword>
<feature type="region of interest" description="Disordered" evidence="17">
    <location>
        <begin position="1188"/>
        <end position="1223"/>
    </location>
</feature>
<evidence type="ECO:0000256" key="7">
    <source>
        <dbReference type="ARBA" id="ARBA00022771"/>
    </source>
</evidence>
<keyword evidence="9" id="KW-0347">Helicase</keyword>
<evidence type="ECO:0000259" key="19">
    <source>
        <dbReference type="PROSITE" id="PS51194"/>
    </source>
</evidence>
<evidence type="ECO:0000259" key="18">
    <source>
        <dbReference type="PROSITE" id="PS51192"/>
    </source>
</evidence>
<protein>
    <recommendedName>
        <fullName evidence="15">ATP-dependent helicase ATRX</fullName>
    </recommendedName>
</protein>
<feature type="domain" description="PHD-type" evidence="20">
    <location>
        <begin position="37"/>
        <end position="172"/>
    </location>
</feature>
<dbReference type="PROSITE" id="PS00018">
    <property type="entry name" value="EF_HAND_1"/>
    <property type="match status" value="1"/>
</dbReference>
<dbReference type="InterPro" id="IPR038718">
    <property type="entry name" value="SNF2-like_sf"/>
</dbReference>
<feature type="compositionally biased region" description="Low complexity" evidence="17">
    <location>
        <begin position="584"/>
        <end position="594"/>
    </location>
</feature>
<dbReference type="InterPro" id="IPR027417">
    <property type="entry name" value="P-loop_NTPase"/>
</dbReference>
<feature type="compositionally biased region" description="Basic residues" evidence="17">
    <location>
        <begin position="732"/>
        <end position="742"/>
    </location>
</feature>
<keyword evidence="4" id="KW-0158">Chromosome</keyword>
<keyword evidence="8" id="KW-0378">Hydrolase</keyword>
<dbReference type="Pfam" id="PF00176">
    <property type="entry name" value="SNF2-rel_dom"/>
    <property type="match status" value="1"/>
</dbReference>
<evidence type="ECO:0000256" key="14">
    <source>
        <dbReference type="ARBA" id="ARBA00023242"/>
    </source>
</evidence>
<dbReference type="InterPro" id="IPR001650">
    <property type="entry name" value="Helicase_C-like"/>
</dbReference>
<dbReference type="GO" id="GO:0008270">
    <property type="term" value="F:zinc ion binding"/>
    <property type="evidence" value="ECO:0007669"/>
    <property type="project" value="UniProtKB-KW"/>
</dbReference>
<feature type="coiled-coil region" evidence="16">
    <location>
        <begin position="771"/>
        <end position="800"/>
    </location>
</feature>
<proteinExistence type="inferred from homology"/>
<feature type="compositionally biased region" description="Polar residues" evidence="17">
    <location>
        <begin position="1"/>
        <end position="12"/>
    </location>
</feature>
<dbReference type="PROSITE" id="PS51192">
    <property type="entry name" value="HELICASE_ATP_BIND_1"/>
    <property type="match status" value="1"/>
</dbReference>
<evidence type="ECO:0000256" key="8">
    <source>
        <dbReference type="ARBA" id="ARBA00022801"/>
    </source>
</evidence>
<feature type="compositionally biased region" description="Acidic residues" evidence="17">
    <location>
        <begin position="1188"/>
        <end position="1208"/>
    </location>
</feature>
<evidence type="ECO:0000256" key="17">
    <source>
        <dbReference type="SAM" id="MobiDB-lite"/>
    </source>
</evidence>
<dbReference type="Pfam" id="PF17981">
    <property type="entry name" value="ADD_ATRX"/>
    <property type="match status" value="1"/>
</dbReference>
<dbReference type="GO" id="GO:0003677">
    <property type="term" value="F:DNA binding"/>
    <property type="evidence" value="ECO:0007669"/>
    <property type="project" value="UniProtKB-KW"/>
</dbReference>
<dbReference type="GO" id="GO:0005634">
    <property type="term" value="C:nucleus"/>
    <property type="evidence" value="ECO:0007669"/>
    <property type="project" value="UniProtKB-SubCell"/>
</dbReference>
<dbReference type="Gene3D" id="3.30.40.10">
    <property type="entry name" value="Zinc/RING finger domain, C3HC4 (zinc finger)"/>
    <property type="match status" value="1"/>
</dbReference>
<feature type="compositionally biased region" description="Basic and acidic residues" evidence="17">
    <location>
        <begin position="546"/>
        <end position="557"/>
    </location>
</feature>
<evidence type="ECO:0000256" key="15">
    <source>
        <dbReference type="ARBA" id="ARBA00031106"/>
    </source>
</evidence>
<feature type="region of interest" description="Disordered" evidence="17">
    <location>
        <begin position="1"/>
        <end position="20"/>
    </location>
</feature>
<name>A0AAV4NTA0_9ARAC</name>
<dbReference type="InterPro" id="IPR014001">
    <property type="entry name" value="Helicase_ATP-bd"/>
</dbReference>
<accession>A0AAV4NTA0</accession>
<keyword evidence="5" id="KW-0479">Metal-binding</keyword>
<comment type="similarity">
    <text evidence="3">Belongs to the SNF2/RAD54 helicase family.</text>
</comment>
<feature type="domain" description="Helicase C-terminal" evidence="19">
    <location>
        <begin position="1275"/>
        <end position="1454"/>
    </location>
</feature>
<reference evidence="21 22" key="1">
    <citation type="submission" date="2021-06" db="EMBL/GenBank/DDBJ databases">
        <title>Caerostris darwini draft genome.</title>
        <authorList>
            <person name="Kono N."/>
            <person name="Arakawa K."/>
        </authorList>
    </citation>
    <scope>NUCLEOTIDE SEQUENCE [LARGE SCALE GENOMIC DNA]</scope>
</reference>
<feature type="compositionally biased region" description="Polar residues" evidence="17">
    <location>
        <begin position="1769"/>
        <end position="1783"/>
    </location>
</feature>
<dbReference type="GO" id="GO:0000781">
    <property type="term" value="C:chromosome, telomeric region"/>
    <property type="evidence" value="ECO:0007669"/>
    <property type="project" value="UniProtKB-SubCell"/>
</dbReference>
<keyword evidence="13" id="KW-0238">DNA-binding</keyword>
<gene>
    <name evidence="21" type="primary">ATRX</name>
    <name evidence="21" type="ORF">CDAR_291811</name>
</gene>
<dbReference type="SUPFAM" id="SSF57903">
    <property type="entry name" value="FYVE/PHD zinc finger"/>
    <property type="match status" value="1"/>
</dbReference>
<dbReference type="PROSITE" id="PS51194">
    <property type="entry name" value="HELICASE_CTER"/>
    <property type="match status" value="1"/>
</dbReference>
<evidence type="ECO:0000256" key="10">
    <source>
        <dbReference type="ARBA" id="ARBA00022833"/>
    </source>
</evidence>
<evidence type="ECO:0000256" key="9">
    <source>
        <dbReference type="ARBA" id="ARBA00022806"/>
    </source>
</evidence>
<sequence length="1790" mass="204779">MSNSDKSTTKGNPDSDADPLIEIPKITGNELIRKSQISKLDVTGMVVRCTSCLNQINHHDPDKVKKHIRLGVLICGECYTFYGTSEFSQDESGNYNYCTWCGNGGKLFLCDFCPNVFCSTCVRHNFGRSAIAKINKEGFKCYSCEPSKLKTKVAYCDLIIDYCKNAEKKIKKSSLLDLDKSGILNRPEIYDWVLPSIDSVGDSCKNLHKSLEKLKSIGMSRSKSIKHVIKKLEEIVNSHKVDLNNVIKSLCHKYVTYLEKTKSENENETALKQNGISNKTNLDIDTEKINSAIDTNDETKVDQSNQEMNKDESKMEVDDKLEAIDANYQAKLALLNESDSDDSITTGALPIDDVISNLYSDDEKPKTEKSKESESKVARGKIRTMNNNAEKNNRKVDSDLATTDRKMDNGLVTTPIISKTASSSELDSDFAEIGIVKSKKVGKKPVNRKLVYLSSSDAKAESESSIYISSDDGKEKSKVRKKVKQPSSKRKLRGPKSVVTLDDPKLYIKTSVELERCDHLIPEGETTIKLPVTFLLEELDRQMHSLCKEPKMKEKSETSPSKSKSKSKETPMKAKAPQKKKIESNSSSSICLSSSEEDETTKKKLFKPVKEANEANSLAKKKLLASSDSDESIFSINGEESSDSPKKSKRRKGKAETSSSDDFQPRKKRKYDKLLHKPLFSDDSDKDSEKKDKDGDRKKPVKKKPITSDDNKSEKKKNSDSTTTESEDEKQTKKKKRRRIKKAAASSSDSEKKEEGGTQTTPGKSRKKIRKILTKEQLAEETKEAQNIEKERRKRVLERQKLYNMITDTSKEGNEIITRKMVLEVDPESKEEVVEIHPDLVEKLKPHQVNGVKFMWECTIESLKQLEKERGSGCILAHCMGLGKTLQVITFLHTCLTNRFVRKHIKTAMVICPYNTVLNWSREFDHWLKDIDGEVLVHELTIAKDNMSRLDILKYWHKDGGVLIISYDLFRRLASTKIKNVRSNFKKKLVECLLDPGPDIVICDEGHVLKNVNSAVSKACATLATQRRIVLTGTPLQNNLLEYHCMLSFVKPHLLGTPKEFRNRFVNPIMNGQYDDSNENDVKRMKKRIHILHKLLGGCVQRCDYAALTKFLPSKHEFVISVKLSEVQIKMYRWYLDNLSRAKGQVKIRGGTLFMDYNILRNLCTHPYILKRSYERAERKRVLKGEGDEEEDFINDEDEDEIVNDDSEVTPKSSASDSEREEVVKVYKTRSRRRNSDAESVEEEPLEFIGKKQWFDDFFSDEDQYKLELSGKMVLLMEILKECEAIGDKVIVFSQSLLTFDIIEDILNNMNEESVTQEEKARDIRNTWIRNIDYFRMDGSTSAEFRKQYIDHFNDPLKDRSRLFLVSTKAGGLGTNLIGANRVVMLDASWNPSHDVQAIFRVYRFGQKKPVYIYRFLAQGTMEEKIYDRQVTKLSLSIRVVDEQQIDRHFNSTELQELYNFEPESLPNRPTPMLPKDTLLAEMLIKYKDWITAYHEHDSLLVNETEEDLTEEERKAAWTEYENEKEGRYEEMNLSDEIKELCKEPDFNDAGSAEFKSMSAKMMLDTLISNCKKQYPNASIQELRRHLQLLVNQLRIAFQQKHVRILRMKQDFMAKGSVPIALNKYLDDLNIILKDLARHYEGINALVANDNKEAMLQNMKKYAATYAQQQQFAKANQAYMPNMYQGNMPHRAQTSHANLGFRAQYPTQMNVGSGLNYKQMNSQWNAHAQAYMKNAYPRFTYSSAKPVNKESNKNTAPTSQPVITEVDRNTPSVSNQQQNSHSTVIIEEIE</sequence>
<feature type="compositionally biased region" description="Basic and acidic residues" evidence="17">
    <location>
        <begin position="361"/>
        <end position="377"/>
    </location>
</feature>
<dbReference type="InterPro" id="IPR041430">
    <property type="entry name" value="ADD_ATRX"/>
</dbReference>
<evidence type="ECO:0000256" key="6">
    <source>
        <dbReference type="ARBA" id="ARBA00022741"/>
    </source>
</evidence>
<keyword evidence="10" id="KW-0862">Zinc</keyword>
<evidence type="ECO:0000256" key="13">
    <source>
        <dbReference type="ARBA" id="ARBA00023125"/>
    </source>
</evidence>
<feature type="domain" description="Helicase ATP-binding" evidence="18">
    <location>
        <begin position="865"/>
        <end position="1053"/>
    </location>
</feature>
<dbReference type="GO" id="GO:0010468">
    <property type="term" value="P:regulation of gene expression"/>
    <property type="evidence" value="ECO:0007669"/>
    <property type="project" value="UniProtKB-ARBA"/>
</dbReference>
<dbReference type="InterPro" id="IPR018247">
    <property type="entry name" value="EF_Hand_1_Ca_BS"/>
</dbReference>
<dbReference type="Proteomes" id="UP001054837">
    <property type="component" value="Unassembled WGS sequence"/>
</dbReference>
<evidence type="ECO:0000313" key="21">
    <source>
        <dbReference type="EMBL" id="GIX88029.1"/>
    </source>
</evidence>
<dbReference type="InterPro" id="IPR013083">
    <property type="entry name" value="Znf_RING/FYVE/PHD"/>
</dbReference>
<evidence type="ECO:0000256" key="16">
    <source>
        <dbReference type="SAM" id="Coils"/>
    </source>
</evidence>